<reference evidence="4 5" key="1">
    <citation type="submission" date="2018-03" db="EMBL/GenBank/DDBJ databases">
        <title>Genome assembly of novel Miniimonas species PCH200.</title>
        <authorList>
            <person name="Thakur V."/>
            <person name="Kumar V."/>
            <person name="Singh D."/>
        </authorList>
    </citation>
    <scope>NUCLEOTIDE SEQUENCE [LARGE SCALE GENOMIC DNA]</scope>
    <source>
        <strain evidence="4 5">PCH200</strain>
    </source>
</reference>
<dbReference type="Pfam" id="PF04977">
    <property type="entry name" value="DivIC"/>
    <property type="match status" value="1"/>
</dbReference>
<proteinExistence type="predicted"/>
<evidence type="ECO:0000313" key="4">
    <source>
        <dbReference type="EMBL" id="PWD51984.1"/>
    </source>
</evidence>
<dbReference type="EMBL" id="PYHR01000002">
    <property type="protein sequence ID" value="PWD51984.1"/>
    <property type="molecule type" value="Genomic_DNA"/>
</dbReference>
<comment type="caution">
    <text evidence="4">The sequence shown here is derived from an EMBL/GenBank/DDBJ whole genome shotgun (WGS) entry which is preliminary data.</text>
</comment>
<gene>
    <name evidence="4" type="ORF">C8046_16380</name>
</gene>
<feature type="region of interest" description="Disordered" evidence="2">
    <location>
        <begin position="1"/>
        <end position="86"/>
    </location>
</feature>
<name>A0A2U1ZYE3_9MICO</name>
<accession>A0A2U1ZYE3</accession>
<keyword evidence="3" id="KW-1133">Transmembrane helix</keyword>
<keyword evidence="5" id="KW-1185">Reference proteome</keyword>
<keyword evidence="3" id="KW-0812">Transmembrane</keyword>
<evidence type="ECO:0000313" key="5">
    <source>
        <dbReference type="Proteomes" id="UP000245166"/>
    </source>
</evidence>
<feature type="transmembrane region" description="Helical" evidence="3">
    <location>
        <begin position="96"/>
        <end position="115"/>
    </location>
</feature>
<evidence type="ECO:0000256" key="3">
    <source>
        <dbReference type="SAM" id="Phobius"/>
    </source>
</evidence>
<feature type="compositionally biased region" description="Basic residues" evidence="2">
    <location>
        <begin position="19"/>
        <end position="29"/>
    </location>
</feature>
<feature type="compositionally biased region" description="Low complexity" evidence="2">
    <location>
        <begin position="30"/>
        <end position="60"/>
    </location>
</feature>
<evidence type="ECO:0000256" key="1">
    <source>
        <dbReference type="SAM" id="Coils"/>
    </source>
</evidence>
<dbReference type="Proteomes" id="UP000245166">
    <property type="component" value="Unassembled WGS sequence"/>
</dbReference>
<keyword evidence="1" id="KW-0175">Coiled coil</keyword>
<sequence>MDPRRREAPWRGECPSRSRSSRARARRNGPRSSSRPAGRVGTSPRSSTGAGSGTARSTTRGGSGSGSGRAGGGGRGRGRGGDQGEPRQITLRTAGFALVLLVAFIVLAPTLRAYVSQQEQLRDVNARLADTNARVETLQDELEQWADPEYIKSQARDRFSYVDPGETVYKVVDPETVTGEDPMAELAAQNEARPAYATASALPWYSTIWGSVEVAGAAQQATAAEEAEAGTPSPDAPATDAPADGTAPAGG</sequence>
<dbReference type="AlphaFoldDB" id="A0A2U1ZYE3"/>
<evidence type="ECO:0008006" key="6">
    <source>
        <dbReference type="Google" id="ProtNLM"/>
    </source>
</evidence>
<feature type="compositionally biased region" description="Gly residues" evidence="2">
    <location>
        <begin position="61"/>
        <end position="75"/>
    </location>
</feature>
<dbReference type="InterPro" id="IPR007060">
    <property type="entry name" value="FtsL/DivIC"/>
</dbReference>
<keyword evidence="3" id="KW-0472">Membrane</keyword>
<feature type="coiled-coil region" evidence="1">
    <location>
        <begin position="114"/>
        <end position="141"/>
    </location>
</feature>
<organism evidence="4 5">
    <name type="scientific">Serinibacter arcticus</name>
    <dbReference type="NCBI Taxonomy" id="1655435"/>
    <lineage>
        <taxon>Bacteria</taxon>
        <taxon>Bacillati</taxon>
        <taxon>Actinomycetota</taxon>
        <taxon>Actinomycetes</taxon>
        <taxon>Micrococcales</taxon>
        <taxon>Beutenbergiaceae</taxon>
        <taxon>Serinibacter</taxon>
    </lineage>
</organism>
<feature type="region of interest" description="Disordered" evidence="2">
    <location>
        <begin position="217"/>
        <end position="251"/>
    </location>
</feature>
<protein>
    <recommendedName>
        <fullName evidence="6">Cell division protein DivIC (FtsB), stabilizes FtsL against RasP cleavage</fullName>
    </recommendedName>
</protein>
<feature type="compositionally biased region" description="Basic and acidic residues" evidence="2">
    <location>
        <begin position="1"/>
        <end position="16"/>
    </location>
</feature>
<evidence type="ECO:0000256" key="2">
    <source>
        <dbReference type="SAM" id="MobiDB-lite"/>
    </source>
</evidence>